<dbReference type="PROSITE" id="PS50887">
    <property type="entry name" value="GGDEF"/>
    <property type="match status" value="1"/>
</dbReference>
<dbReference type="Gene3D" id="3.30.70.270">
    <property type="match status" value="1"/>
</dbReference>
<dbReference type="InterPro" id="IPR043128">
    <property type="entry name" value="Rev_trsase/Diguanyl_cyclase"/>
</dbReference>
<evidence type="ECO:0000256" key="2">
    <source>
        <dbReference type="ARBA" id="ARBA00034247"/>
    </source>
</evidence>
<reference evidence="6" key="1">
    <citation type="journal article" date="2021" name="Syst. Appl. Microbiol.">
        <title>Roseomonas hellenica sp. nov., isolated from roots of wild-growing Alkanna tinctoria.</title>
        <authorList>
            <person name="Rat A."/>
            <person name="Naranjo H.D."/>
            <person name="Lebbe L."/>
            <person name="Cnockaert M."/>
            <person name="Krigas N."/>
            <person name="Grigoriadou K."/>
            <person name="Maloupa E."/>
            <person name="Willems A."/>
        </authorList>
    </citation>
    <scope>NUCLEOTIDE SEQUENCE [LARGE SCALE GENOMIC DNA]</scope>
    <source>
        <strain evidence="6">LMG 31159</strain>
    </source>
</reference>
<evidence type="ECO:0000313" key="6">
    <source>
        <dbReference type="Proteomes" id="UP000698752"/>
    </source>
</evidence>
<dbReference type="RefSeq" id="WP_211870450.1">
    <property type="nucleotide sequence ID" value="NZ_JAAEDI010000020.1"/>
</dbReference>
<evidence type="ECO:0000256" key="1">
    <source>
        <dbReference type="ARBA" id="ARBA00012528"/>
    </source>
</evidence>
<feature type="transmembrane region" description="Helical" evidence="3">
    <location>
        <begin position="12"/>
        <end position="29"/>
    </location>
</feature>
<name>A0ABS5EL43_9PROT</name>
<keyword evidence="3" id="KW-1133">Transmembrane helix</keyword>
<organism evidence="5 6">
    <name type="scientific">Neoroseomonas terrae</name>
    <dbReference type="NCBI Taxonomy" id="424799"/>
    <lineage>
        <taxon>Bacteria</taxon>
        <taxon>Pseudomonadati</taxon>
        <taxon>Pseudomonadota</taxon>
        <taxon>Alphaproteobacteria</taxon>
        <taxon>Acetobacterales</taxon>
        <taxon>Acetobacteraceae</taxon>
        <taxon>Neoroseomonas</taxon>
    </lineage>
</organism>
<evidence type="ECO:0000256" key="3">
    <source>
        <dbReference type="SAM" id="Phobius"/>
    </source>
</evidence>
<dbReference type="InterPro" id="IPR029787">
    <property type="entry name" value="Nucleotide_cyclase"/>
</dbReference>
<dbReference type="InterPro" id="IPR000160">
    <property type="entry name" value="GGDEF_dom"/>
</dbReference>
<gene>
    <name evidence="5" type="ORF">GXW78_18890</name>
</gene>
<keyword evidence="3" id="KW-0812">Transmembrane</keyword>
<dbReference type="PANTHER" id="PTHR45138">
    <property type="entry name" value="REGULATORY COMPONENTS OF SENSORY TRANSDUCTION SYSTEM"/>
    <property type="match status" value="1"/>
</dbReference>
<protein>
    <recommendedName>
        <fullName evidence="1">diguanylate cyclase</fullName>
        <ecNumber evidence="1">2.7.7.65</ecNumber>
    </recommendedName>
</protein>
<dbReference type="EMBL" id="JAAEDI010000020">
    <property type="protein sequence ID" value="MBR0651744.1"/>
    <property type="molecule type" value="Genomic_DNA"/>
</dbReference>
<feature type="transmembrane region" description="Helical" evidence="3">
    <location>
        <begin position="80"/>
        <end position="98"/>
    </location>
</feature>
<dbReference type="SUPFAM" id="SSF55073">
    <property type="entry name" value="Nucleotide cyclase"/>
    <property type="match status" value="1"/>
</dbReference>
<dbReference type="SMART" id="SM00267">
    <property type="entry name" value="GGDEF"/>
    <property type="match status" value="1"/>
</dbReference>
<dbReference type="CDD" id="cd01949">
    <property type="entry name" value="GGDEF"/>
    <property type="match status" value="1"/>
</dbReference>
<comment type="caution">
    <text evidence="5">The sequence shown here is derived from an EMBL/GenBank/DDBJ whole genome shotgun (WGS) entry which is preliminary data.</text>
</comment>
<feature type="transmembrane region" description="Helical" evidence="3">
    <location>
        <begin position="41"/>
        <end position="60"/>
    </location>
</feature>
<dbReference type="NCBIfam" id="TIGR00254">
    <property type="entry name" value="GGDEF"/>
    <property type="match status" value="1"/>
</dbReference>
<dbReference type="EC" id="2.7.7.65" evidence="1"/>
<evidence type="ECO:0000259" key="4">
    <source>
        <dbReference type="PROSITE" id="PS50887"/>
    </source>
</evidence>
<dbReference type="Proteomes" id="UP000698752">
    <property type="component" value="Unassembled WGS sequence"/>
</dbReference>
<keyword evidence="6" id="KW-1185">Reference proteome</keyword>
<dbReference type="Pfam" id="PF00990">
    <property type="entry name" value="GGDEF"/>
    <property type="match status" value="1"/>
</dbReference>
<accession>A0ABS5EL43</accession>
<evidence type="ECO:0000313" key="5">
    <source>
        <dbReference type="EMBL" id="MBR0651744.1"/>
    </source>
</evidence>
<proteinExistence type="predicted"/>
<comment type="catalytic activity">
    <reaction evidence="2">
        <text>2 GTP = 3',3'-c-di-GMP + 2 diphosphate</text>
        <dbReference type="Rhea" id="RHEA:24898"/>
        <dbReference type="ChEBI" id="CHEBI:33019"/>
        <dbReference type="ChEBI" id="CHEBI:37565"/>
        <dbReference type="ChEBI" id="CHEBI:58805"/>
        <dbReference type="EC" id="2.7.7.65"/>
    </reaction>
</comment>
<feature type="domain" description="GGDEF" evidence="4">
    <location>
        <begin position="145"/>
        <end position="277"/>
    </location>
</feature>
<dbReference type="InterPro" id="IPR050469">
    <property type="entry name" value="Diguanylate_Cyclase"/>
</dbReference>
<dbReference type="PANTHER" id="PTHR45138:SF9">
    <property type="entry name" value="DIGUANYLATE CYCLASE DGCM-RELATED"/>
    <property type="match status" value="1"/>
</dbReference>
<keyword evidence="3" id="KW-0472">Membrane</keyword>
<sequence length="277" mass="29341">MPITQTETIFVAARAAIVVLCLLSLLLVGRQAWVGGQPRRSLWPTLFCAGGLLLAAALLTANDLYAALAPGEQLATYGGAWLWLVFDAGVPLLMIQVLRLMRQRDEAFAALERLSVTDALTELANRRGFEQAAASALLQARRHSEPTSLILFDLDRFKAINDGYGHAAGDAVLRGVAAALRRQVRATDVAARLGGEEFALLCPGTTLEQAAALAERVRAEIRDAVPHPAGSDTLVTSSAGVAPVQWESGLEPALNTADRALYAAKAAGRDRVVVAPG</sequence>